<dbReference type="InterPro" id="IPR016024">
    <property type="entry name" value="ARM-type_fold"/>
</dbReference>
<sequence length="393" mass="41111" precursor="true">MKWISLLSAFVVALGMNAVAQADLFDLSLNCGAAKSCECASTCQPECCKPTITKPCEPNVYTYQRQCSNIKPPCCCESAPTCCKPLRKKLRGWFKRNCCSTDSCTQDKCCAPAPKACCAPAPKACCAPAPKACCAPAPKACCAPAPKACCAPAPKACATPAPKACCAPAPKACCAPAPKACCAPAPKACCAPAPKSCCPAPKTCAAPAADSCCNEQPCCNADPCEIAELIYQSQTACYAKHRRKAIHKLGDKFRCDCNPEIMCAFIYALNDADERVRAKAADEIGDQLRKNCCCCSPELTAALTCALGDCDKKVVREAVQALELCGYEVVEGCCEKPCCDNGCAPAGCAPSAAPAAPAPTSDPKAYFPSRLQNQKQTRRLSGNSLSNLFGLID</sequence>
<proteinExistence type="predicted"/>
<dbReference type="SUPFAM" id="SSF48371">
    <property type="entry name" value="ARM repeat"/>
    <property type="match status" value="1"/>
</dbReference>
<feature type="chain" id="PRO_5021827484" description="HEAT repeat protein" evidence="1">
    <location>
        <begin position="23"/>
        <end position="393"/>
    </location>
</feature>
<dbReference type="Gene3D" id="1.25.10.10">
    <property type="entry name" value="Leucine-rich Repeat Variant"/>
    <property type="match status" value="1"/>
</dbReference>
<accession>A0A518FK93</accession>
<gene>
    <name evidence="2" type="ORF">Pan153_13510</name>
</gene>
<keyword evidence="1" id="KW-0732">Signal</keyword>
<dbReference type="InterPro" id="IPR011989">
    <property type="entry name" value="ARM-like"/>
</dbReference>
<dbReference type="EMBL" id="CP036317">
    <property type="protein sequence ID" value="QDV16720.1"/>
    <property type="molecule type" value="Genomic_DNA"/>
</dbReference>
<evidence type="ECO:0000313" key="3">
    <source>
        <dbReference type="Proteomes" id="UP000320839"/>
    </source>
</evidence>
<evidence type="ECO:0008006" key="4">
    <source>
        <dbReference type="Google" id="ProtNLM"/>
    </source>
</evidence>
<reference evidence="2 3" key="1">
    <citation type="submission" date="2019-02" db="EMBL/GenBank/DDBJ databases">
        <title>Deep-cultivation of Planctomycetes and their phenomic and genomic characterization uncovers novel biology.</title>
        <authorList>
            <person name="Wiegand S."/>
            <person name="Jogler M."/>
            <person name="Boedeker C."/>
            <person name="Pinto D."/>
            <person name="Vollmers J."/>
            <person name="Rivas-Marin E."/>
            <person name="Kohn T."/>
            <person name="Peeters S.H."/>
            <person name="Heuer A."/>
            <person name="Rast P."/>
            <person name="Oberbeckmann S."/>
            <person name="Bunk B."/>
            <person name="Jeske O."/>
            <person name="Meyerdierks A."/>
            <person name="Storesund J.E."/>
            <person name="Kallscheuer N."/>
            <person name="Luecker S."/>
            <person name="Lage O.M."/>
            <person name="Pohl T."/>
            <person name="Merkel B.J."/>
            <person name="Hornburger P."/>
            <person name="Mueller R.-W."/>
            <person name="Bruemmer F."/>
            <person name="Labrenz M."/>
            <person name="Spormann A.M."/>
            <person name="Op den Camp H."/>
            <person name="Overmann J."/>
            <person name="Amann R."/>
            <person name="Jetten M.S.M."/>
            <person name="Mascher T."/>
            <person name="Medema M.H."/>
            <person name="Devos D.P."/>
            <person name="Kaster A.-K."/>
            <person name="Ovreas L."/>
            <person name="Rohde M."/>
            <person name="Galperin M.Y."/>
            <person name="Jogler C."/>
        </authorList>
    </citation>
    <scope>NUCLEOTIDE SEQUENCE [LARGE SCALE GENOMIC DNA]</scope>
    <source>
        <strain evidence="2 3">Pan153</strain>
    </source>
</reference>
<protein>
    <recommendedName>
        <fullName evidence="4">HEAT repeat protein</fullName>
    </recommendedName>
</protein>
<evidence type="ECO:0000313" key="2">
    <source>
        <dbReference type="EMBL" id="QDV16720.1"/>
    </source>
</evidence>
<evidence type="ECO:0000256" key="1">
    <source>
        <dbReference type="SAM" id="SignalP"/>
    </source>
</evidence>
<name>A0A518FK93_9PLAN</name>
<organism evidence="2 3">
    <name type="scientific">Gimesia panareensis</name>
    <dbReference type="NCBI Taxonomy" id="2527978"/>
    <lineage>
        <taxon>Bacteria</taxon>
        <taxon>Pseudomonadati</taxon>
        <taxon>Planctomycetota</taxon>
        <taxon>Planctomycetia</taxon>
        <taxon>Planctomycetales</taxon>
        <taxon>Planctomycetaceae</taxon>
        <taxon>Gimesia</taxon>
    </lineage>
</organism>
<feature type="signal peptide" evidence="1">
    <location>
        <begin position="1"/>
        <end position="22"/>
    </location>
</feature>
<dbReference type="Proteomes" id="UP000320839">
    <property type="component" value="Chromosome"/>
</dbReference>
<dbReference type="Pfam" id="PF13646">
    <property type="entry name" value="HEAT_2"/>
    <property type="match status" value="1"/>
</dbReference>
<dbReference type="AlphaFoldDB" id="A0A518FK93"/>